<dbReference type="OrthoDB" id="2587968at2759"/>
<protein>
    <submittedName>
        <fullName evidence="2">Uncharacterized protein</fullName>
    </submittedName>
</protein>
<sequence>MTTPFLRQRSIAVAEGVRIVRKVLQENHFPEDFTTRQMFDLALQEPVPEGFQPYPLAAKLLVENPAAKEPKDKYSKKPAFTVPPFPEHPVRSIGFLKRDILGSLKASREIKMVSEAKPSPVPLPTGALSKKERKLVRSCTTAWVWKYIPPEDRPKPPPPKPEKFVFGREVGVGLDTSHLNKRRQTARVGKVSRAVDKMKSHQQRLELFQRDEKRQRTEVV</sequence>
<dbReference type="HOGENOM" id="CLU_108118_0_0_1"/>
<feature type="compositionally biased region" description="Basic and acidic residues" evidence="1">
    <location>
        <begin position="193"/>
        <end position="220"/>
    </location>
</feature>
<dbReference type="AlphaFoldDB" id="A0A0C2YMW5"/>
<reference evidence="3" key="2">
    <citation type="submission" date="2015-01" db="EMBL/GenBank/DDBJ databases">
        <title>Evolutionary Origins and Diversification of the Mycorrhizal Mutualists.</title>
        <authorList>
            <consortium name="DOE Joint Genome Institute"/>
            <consortium name="Mycorrhizal Genomics Consortium"/>
            <person name="Kohler A."/>
            <person name="Kuo A."/>
            <person name="Nagy L.G."/>
            <person name="Floudas D."/>
            <person name="Copeland A."/>
            <person name="Barry K.W."/>
            <person name="Cichocki N."/>
            <person name="Veneault-Fourrey C."/>
            <person name="LaButti K."/>
            <person name="Lindquist E.A."/>
            <person name="Lipzen A."/>
            <person name="Lundell T."/>
            <person name="Morin E."/>
            <person name="Murat C."/>
            <person name="Riley R."/>
            <person name="Ohm R."/>
            <person name="Sun H."/>
            <person name="Tunlid A."/>
            <person name="Henrissat B."/>
            <person name="Grigoriev I.V."/>
            <person name="Hibbett D.S."/>
            <person name="Martin F."/>
        </authorList>
    </citation>
    <scope>NUCLEOTIDE SEQUENCE [LARGE SCALE GENOMIC DNA]</scope>
    <source>
        <strain evidence="3">h7</strain>
    </source>
</reference>
<organism evidence="2 3">
    <name type="scientific">Hebeloma cylindrosporum</name>
    <dbReference type="NCBI Taxonomy" id="76867"/>
    <lineage>
        <taxon>Eukaryota</taxon>
        <taxon>Fungi</taxon>
        <taxon>Dikarya</taxon>
        <taxon>Basidiomycota</taxon>
        <taxon>Agaricomycotina</taxon>
        <taxon>Agaricomycetes</taxon>
        <taxon>Agaricomycetidae</taxon>
        <taxon>Agaricales</taxon>
        <taxon>Agaricineae</taxon>
        <taxon>Hymenogastraceae</taxon>
        <taxon>Hebeloma</taxon>
    </lineage>
</organism>
<accession>A0A0C2YMW5</accession>
<proteinExistence type="predicted"/>
<keyword evidence="3" id="KW-1185">Reference proteome</keyword>
<evidence type="ECO:0000313" key="2">
    <source>
        <dbReference type="EMBL" id="KIM42367.1"/>
    </source>
</evidence>
<dbReference type="Proteomes" id="UP000053424">
    <property type="component" value="Unassembled WGS sequence"/>
</dbReference>
<name>A0A0C2YMW5_HEBCY</name>
<feature type="region of interest" description="Disordered" evidence="1">
    <location>
        <begin position="175"/>
        <end position="220"/>
    </location>
</feature>
<gene>
    <name evidence="2" type="ORF">M413DRAFT_444791</name>
</gene>
<evidence type="ECO:0000313" key="3">
    <source>
        <dbReference type="Proteomes" id="UP000053424"/>
    </source>
</evidence>
<dbReference type="EMBL" id="KN831778">
    <property type="protein sequence ID" value="KIM42367.1"/>
    <property type="molecule type" value="Genomic_DNA"/>
</dbReference>
<reference evidence="2 3" key="1">
    <citation type="submission" date="2014-04" db="EMBL/GenBank/DDBJ databases">
        <authorList>
            <consortium name="DOE Joint Genome Institute"/>
            <person name="Kuo A."/>
            <person name="Gay G."/>
            <person name="Dore J."/>
            <person name="Kohler A."/>
            <person name="Nagy L.G."/>
            <person name="Floudas D."/>
            <person name="Copeland A."/>
            <person name="Barry K.W."/>
            <person name="Cichocki N."/>
            <person name="Veneault-Fourrey C."/>
            <person name="LaButti K."/>
            <person name="Lindquist E.A."/>
            <person name="Lipzen A."/>
            <person name="Lundell T."/>
            <person name="Morin E."/>
            <person name="Murat C."/>
            <person name="Sun H."/>
            <person name="Tunlid A."/>
            <person name="Henrissat B."/>
            <person name="Grigoriev I.V."/>
            <person name="Hibbett D.S."/>
            <person name="Martin F."/>
            <person name="Nordberg H.P."/>
            <person name="Cantor M.N."/>
            <person name="Hua S.X."/>
        </authorList>
    </citation>
    <scope>NUCLEOTIDE SEQUENCE [LARGE SCALE GENOMIC DNA]</scope>
    <source>
        <strain evidence="3">h7</strain>
    </source>
</reference>
<evidence type="ECO:0000256" key="1">
    <source>
        <dbReference type="SAM" id="MobiDB-lite"/>
    </source>
</evidence>